<evidence type="ECO:0000256" key="5">
    <source>
        <dbReference type="ARBA" id="ARBA00023136"/>
    </source>
</evidence>
<keyword evidence="4 6" id="KW-1133">Transmembrane helix</keyword>
<dbReference type="PANTHER" id="PTHR30086:SF20">
    <property type="entry name" value="ARGININE EXPORTER PROTEIN ARGO-RELATED"/>
    <property type="match status" value="1"/>
</dbReference>
<protein>
    <submittedName>
        <fullName evidence="7">Putative threonine efflux protein</fullName>
    </submittedName>
</protein>
<evidence type="ECO:0000256" key="2">
    <source>
        <dbReference type="ARBA" id="ARBA00022475"/>
    </source>
</evidence>
<dbReference type="PANTHER" id="PTHR30086">
    <property type="entry name" value="ARGININE EXPORTER PROTEIN ARGO"/>
    <property type="match status" value="1"/>
</dbReference>
<dbReference type="GO" id="GO:0015171">
    <property type="term" value="F:amino acid transmembrane transporter activity"/>
    <property type="evidence" value="ECO:0007669"/>
    <property type="project" value="TreeGrafter"/>
</dbReference>
<evidence type="ECO:0000256" key="3">
    <source>
        <dbReference type="ARBA" id="ARBA00022692"/>
    </source>
</evidence>
<gene>
    <name evidence="7" type="ORF">LT85_0962</name>
</gene>
<dbReference type="KEGG" id="care:LT85_0962"/>
<comment type="subcellular location">
    <subcellularLocation>
        <location evidence="1">Cell membrane</location>
        <topology evidence="1">Multi-pass membrane protein</topology>
    </subcellularLocation>
</comment>
<evidence type="ECO:0000313" key="7">
    <source>
        <dbReference type="EMBL" id="AIY40120.1"/>
    </source>
</evidence>
<name>A0A0A1F8M5_9BURK</name>
<evidence type="ECO:0000256" key="4">
    <source>
        <dbReference type="ARBA" id="ARBA00022989"/>
    </source>
</evidence>
<feature type="transmembrane region" description="Helical" evidence="6">
    <location>
        <begin position="6"/>
        <end position="28"/>
    </location>
</feature>
<feature type="transmembrane region" description="Helical" evidence="6">
    <location>
        <begin position="112"/>
        <end position="136"/>
    </location>
</feature>
<dbReference type="RefSeq" id="WP_038485971.1">
    <property type="nucleotide sequence ID" value="NZ_CP009962.1"/>
</dbReference>
<feature type="transmembrane region" description="Helical" evidence="6">
    <location>
        <begin position="183"/>
        <end position="201"/>
    </location>
</feature>
<dbReference type="Pfam" id="PF01810">
    <property type="entry name" value="LysE"/>
    <property type="match status" value="1"/>
</dbReference>
<dbReference type="STRING" id="279058.LT85_0962"/>
<evidence type="ECO:0000313" key="8">
    <source>
        <dbReference type="Proteomes" id="UP000030302"/>
    </source>
</evidence>
<keyword evidence="8" id="KW-1185">Reference proteome</keyword>
<dbReference type="GO" id="GO:0005886">
    <property type="term" value="C:plasma membrane"/>
    <property type="evidence" value="ECO:0007669"/>
    <property type="project" value="UniProtKB-SubCell"/>
</dbReference>
<organism evidence="7 8">
    <name type="scientific">Collimonas arenae</name>
    <dbReference type="NCBI Taxonomy" id="279058"/>
    <lineage>
        <taxon>Bacteria</taxon>
        <taxon>Pseudomonadati</taxon>
        <taxon>Pseudomonadota</taxon>
        <taxon>Betaproteobacteria</taxon>
        <taxon>Burkholderiales</taxon>
        <taxon>Oxalobacteraceae</taxon>
        <taxon>Collimonas</taxon>
    </lineage>
</organism>
<proteinExistence type="predicted"/>
<reference evidence="8" key="1">
    <citation type="journal article" date="2014" name="Soil Biol. Biochem.">
        <title>Structure and function of bacterial communities in ageing soils: Insights from the Mendocino ecological staircase.</title>
        <authorList>
            <person name="Uroz S."/>
            <person name="Tech J.J."/>
            <person name="Sawaya N.A."/>
            <person name="Frey-Klett P."/>
            <person name="Leveau J.H.J."/>
        </authorList>
    </citation>
    <scope>NUCLEOTIDE SEQUENCE [LARGE SCALE GENOMIC DNA]</scope>
    <source>
        <strain evidence="8">Cal35</strain>
    </source>
</reference>
<accession>A0A0A1F8M5</accession>
<dbReference type="InterPro" id="IPR001123">
    <property type="entry name" value="LeuE-type"/>
</dbReference>
<feature type="transmembrane region" description="Helical" evidence="6">
    <location>
        <begin position="40"/>
        <end position="61"/>
    </location>
</feature>
<dbReference type="Proteomes" id="UP000030302">
    <property type="component" value="Chromosome"/>
</dbReference>
<evidence type="ECO:0000256" key="1">
    <source>
        <dbReference type="ARBA" id="ARBA00004651"/>
    </source>
</evidence>
<keyword evidence="5 6" id="KW-0472">Membrane</keyword>
<sequence>MNVALFLKAALIGLSIAAPVGPVGLLCIQRTIAYGPRIGFASGLGAALADATYGAVGAFGLAAVTQYFVTLATPLAILGAVFLGWMGSTLLLAKPVADTGSATGSVMAGKAFISVFVLTLTNPMTILSFIAVFAAISGSAATAPSAAGIMVLGVFTGSACWWLLLACGVAVIRNRIGPRLMSAVNRIGGCILLLFAGWQLVRVIGG</sequence>
<dbReference type="HOGENOM" id="CLU_087840_1_1_4"/>
<keyword evidence="2" id="KW-1003">Cell membrane</keyword>
<feature type="transmembrane region" description="Helical" evidence="6">
    <location>
        <begin position="148"/>
        <end position="171"/>
    </location>
</feature>
<evidence type="ECO:0000256" key="6">
    <source>
        <dbReference type="SAM" id="Phobius"/>
    </source>
</evidence>
<keyword evidence="3 6" id="KW-0812">Transmembrane</keyword>
<dbReference type="EMBL" id="CP009962">
    <property type="protein sequence ID" value="AIY40120.1"/>
    <property type="molecule type" value="Genomic_DNA"/>
</dbReference>
<dbReference type="OrthoDB" id="5638726at2"/>
<dbReference type="AlphaFoldDB" id="A0A0A1F8M5"/>
<feature type="transmembrane region" description="Helical" evidence="6">
    <location>
        <begin position="67"/>
        <end position="92"/>
    </location>
</feature>